<name>A0A9Q1F3B0_SYNKA</name>
<gene>
    <name evidence="1" type="ORF">SKAU_G00253380</name>
</gene>
<evidence type="ECO:0000313" key="2">
    <source>
        <dbReference type="Proteomes" id="UP001152622"/>
    </source>
</evidence>
<dbReference type="Proteomes" id="UP001152622">
    <property type="component" value="Chromosome 9"/>
</dbReference>
<organism evidence="1 2">
    <name type="scientific">Synaphobranchus kaupii</name>
    <name type="common">Kaup's arrowtooth eel</name>
    <dbReference type="NCBI Taxonomy" id="118154"/>
    <lineage>
        <taxon>Eukaryota</taxon>
        <taxon>Metazoa</taxon>
        <taxon>Chordata</taxon>
        <taxon>Craniata</taxon>
        <taxon>Vertebrata</taxon>
        <taxon>Euteleostomi</taxon>
        <taxon>Actinopterygii</taxon>
        <taxon>Neopterygii</taxon>
        <taxon>Teleostei</taxon>
        <taxon>Anguilliformes</taxon>
        <taxon>Synaphobranchidae</taxon>
        <taxon>Synaphobranchus</taxon>
    </lineage>
</organism>
<sequence length="176" mass="19127">MPRTPLVQLSWDETQEEPVGHLVFCPSPQFGPVRLLPQFRTTAEWDRSLCLPLSLFPLETGPVPPLESQFGGAINSRLKASYIILPGRFLAGLTNCAHSCSAPGSLSKGCQIVVQWNLPQLSDLGAGLLEPDSQTCTGEPWRAAVPRGLCGNRIYLGLEKCEGEGLTQLNLVSYTH</sequence>
<comment type="caution">
    <text evidence="1">The sequence shown here is derived from an EMBL/GenBank/DDBJ whole genome shotgun (WGS) entry which is preliminary data.</text>
</comment>
<evidence type="ECO:0000313" key="1">
    <source>
        <dbReference type="EMBL" id="KAJ8350208.1"/>
    </source>
</evidence>
<dbReference type="AlphaFoldDB" id="A0A9Q1F3B0"/>
<proteinExistence type="predicted"/>
<protein>
    <submittedName>
        <fullName evidence="1">Uncharacterized protein</fullName>
    </submittedName>
</protein>
<accession>A0A9Q1F3B0</accession>
<dbReference type="EMBL" id="JAINUF010000009">
    <property type="protein sequence ID" value="KAJ8350208.1"/>
    <property type="molecule type" value="Genomic_DNA"/>
</dbReference>
<keyword evidence="2" id="KW-1185">Reference proteome</keyword>
<reference evidence="1" key="1">
    <citation type="journal article" date="2023" name="Science">
        <title>Genome structures resolve the early diversification of teleost fishes.</title>
        <authorList>
            <person name="Parey E."/>
            <person name="Louis A."/>
            <person name="Montfort J."/>
            <person name="Bouchez O."/>
            <person name="Roques C."/>
            <person name="Iampietro C."/>
            <person name="Lluch J."/>
            <person name="Castinel A."/>
            <person name="Donnadieu C."/>
            <person name="Desvignes T."/>
            <person name="Floi Bucao C."/>
            <person name="Jouanno E."/>
            <person name="Wen M."/>
            <person name="Mejri S."/>
            <person name="Dirks R."/>
            <person name="Jansen H."/>
            <person name="Henkel C."/>
            <person name="Chen W.J."/>
            <person name="Zahm M."/>
            <person name="Cabau C."/>
            <person name="Klopp C."/>
            <person name="Thompson A.W."/>
            <person name="Robinson-Rechavi M."/>
            <person name="Braasch I."/>
            <person name="Lecointre G."/>
            <person name="Bobe J."/>
            <person name="Postlethwait J.H."/>
            <person name="Berthelot C."/>
            <person name="Roest Crollius H."/>
            <person name="Guiguen Y."/>
        </authorList>
    </citation>
    <scope>NUCLEOTIDE SEQUENCE</scope>
    <source>
        <strain evidence="1">WJC10195</strain>
    </source>
</reference>